<feature type="compositionally biased region" description="Low complexity" evidence="6">
    <location>
        <begin position="52"/>
        <end position="74"/>
    </location>
</feature>
<name>A0A2C5YBV4_9HYPO</name>
<reference evidence="7 8" key="1">
    <citation type="submission" date="2017-06" db="EMBL/GenBank/DDBJ databases">
        <title>Ant-infecting Ophiocordyceps genomes reveal a high diversity of potential behavioral manipulation genes and a possible major role for enterotoxins.</title>
        <authorList>
            <person name="De Bekker C."/>
            <person name="Evans H.C."/>
            <person name="Brachmann A."/>
            <person name="Hughes D.P."/>
        </authorList>
    </citation>
    <scope>NUCLEOTIDE SEQUENCE [LARGE SCALE GENOMIC DNA]</scope>
    <source>
        <strain evidence="7 8">Map64</strain>
    </source>
</reference>
<organism evidence="7 8">
    <name type="scientific">Ophiocordyceps australis</name>
    <dbReference type="NCBI Taxonomy" id="1399860"/>
    <lineage>
        <taxon>Eukaryota</taxon>
        <taxon>Fungi</taxon>
        <taxon>Dikarya</taxon>
        <taxon>Ascomycota</taxon>
        <taxon>Pezizomycotina</taxon>
        <taxon>Sordariomycetes</taxon>
        <taxon>Hypocreomycetidae</taxon>
        <taxon>Hypocreales</taxon>
        <taxon>Ophiocordycipitaceae</taxon>
        <taxon>Ophiocordyceps</taxon>
    </lineage>
</organism>
<dbReference type="GO" id="GO:0046982">
    <property type="term" value="F:protein heterodimerization activity"/>
    <property type="evidence" value="ECO:0007669"/>
    <property type="project" value="InterPro"/>
</dbReference>
<comment type="caution">
    <text evidence="7">The sequence shown here is derived from an EMBL/GenBank/DDBJ whole genome shotgun (WGS) entry which is preliminary data.</text>
</comment>
<dbReference type="Pfam" id="PF02291">
    <property type="entry name" value="TFIID-31kDa"/>
    <property type="match status" value="1"/>
</dbReference>
<evidence type="ECO:0000313" key="8">
    <source>
        <dbReference type="Proteomes" id="UP000226192"/>
    </source>
</evidence>
<comment type="subcellular location">
    <subcellularLocation>
        <location evidence="1">Nucleus</location>
    </subcellularLocation>
</comment>
<evidence type="ECO:0000313" key="7">
    <source>
        <dbReference type="EMBL" id="PHH66985.1"/>
    </source>
</evidence>
<dbReference type="GO" id="GO:0016251">
    <property type="term" value="F:RNA polymerase II general transcription initiation factor activity"/>
    <property type="evidence" value="ECO:0007669"/>
    <property type="project" value="TreeGrafter"/>
</dbReference>
<feature type="compositionally biased region" description="Polar residues" evidence="6">
    <location>
        <begin position="1"/>
        <end position="43"/>
    </location>
</feature>
<evidence type="ECO:0008006" key="9">
    <source>
        <dbReference type="Google" id="ProtNLM"/>
    </source>
</evidence>
<dbReference type="EMBL" id="NJET01000003">
    <property type="protein sequence ID" value="PHH66985.1"/>
    <property type="molecule type" value="Genomic_DNA"/>
</dbReference>
<dbReference type="PANTHER" id="PTHR48068:SF4">
    <property type="entry name" value="TATA-BOX BINDING PROTEIN ASSOCIATED FACTOR 9"/>
    <property type="match status" value="1"/>
</dbReference>
<dbReference type="OrthoDB" id="341924at2759"/>
<dbReference type="FunFam" id="1.10.20.10:FF:000069">
    <property type="entry name" value="Transcription initiation factor TFIID subunit"/>
    <property type="match status" value="1"/>
</dbReference>
<sequence length="280" mass="29410">MASSQAQVNGVNTSFATTNGSQTAPNTQNSAASQPAPSKETSNPSQPPPLQPSQSQPQSQAQAQAQAQATSSSDPRPRDARLIELLLSSQGVTSYEQRVPLLLLDFAYRHASSVLSDAMHLASDPYISQAGSKPSASAGATAVAPGEAPITANAIKVAVASRLSYQYRGGSSGGGISKDYMQELARDRNKISLPRINPSEWGIRLPSERFVVSGTSWGLKDLWEGDTDEDTDHQDNAQDGDAMDGIQGPDLEDVGGDGVEGGTMEDVFGDDVDEEMAEDG</sequence>
<dbReference type="Gene3D" id="1.10.20.10">
    <property type="entry name" value="Histone, subunit A"/>
    <property type="match status" value="1"/>
</dbReference>
<feature type="compositionally biased region" description="Acidic residues" evidence="6">
    <location>
        <begin position="267"/>
        <end position="280"/>
    </location>
</feature>
<protein>
    <recommendedName>
        <fullName evidence="9">Transcription initiation factor TFIID subunit 9</fullName>
    </recommendedName>
</protein>
<keyword evidence="3" id="KW-0805">Transcription regulation</keyword>
<evidence type="ECO:0000256" key="6">
    <source>
        <dbReference type="SAM" id="MobiDB-lite"/>
    </source>
</evidence>
<evidence type="ECO:0000256" key="2">
    <source>
        <dbReference type="ARBA" id="ARBA00007646"/>
    </source>
</evidence>
<dbReference type="SUPFAM" id="SSF47113">
    <property type="entry name" value="Histone-fold"/>
    <property type="match status" value="1"/>
</dbReference>
<proteinExistence type="inferred from homology"/>
<keyword evidence="4" id="KW-0804">Transcription</keyword>
<dbReference type="GO" id="GO:0051123">
    <property type="term" value="P:RNA polymerase II preinitiation complex assembly"/>
    <property type="evidence" value="ECO:0007669"/>
    <property type="project" value="TreeGrafter"/>
</dbReference>
<feature type="region of interest" description="Disordered" evidence="6">
    <location>
        <begin position="1"/>
        <end position="77"/>
    </location>
</feature>
<evidence type="ECO:0000256" key="4">
    <source>
        <dbReference type="ARBA" id="ARBA00023163"/>
    </source>
</evidence>
<dbReference type="AlphaFoldDB" id="A0A2C5YBV4"/>
<gene>
    <name evidence="7" type="ORF">CDD81_4380</name>
</gene>
<evidence type="ECO:0000256" key="1">
    <source>
        <dbReference type="ARBA" id="ARBA00004123"/>
    </source>
</evidence>
<evidence type="ECO:0000256" key="3">
    <source>
        <dbReference type="ARBA" id="ARBA00023015"/>
    </source>
</evidence>
<comment type="similarity">
    <text evidence="2">Belongs to the TAF9 family.</text>
</comment>
<dbReference type="InterPro" id="IPR009072">
    <property type="entry name" value="Histone-fold"/>
</dbReference>
<dbReference type="GO" id="GO:0000124">
    <property type="term" value="C:SAGA complex"/>
    <property type="evidence" value="ECO:0007669"/>
    <property type="project" value="TreeGrafter"/>
</dbReference>
<dbReference type="InterPro" id="IPR051431">
    <property type="entry name" value="TFIID_subunit_9"/>
</dbReference>
<dbReference type="GO" id="GO:0003713">
    <property type="term" value="F:transcription coactivator activity"/>
    <property type="evidence" value="ECO:0007669"/>
    <property type="project" value="TreeGrafter"/>
</dbReference>
<dbReference type="InterPro" id="IPR003162">
    <property type="entry name" value="TFIID-31"/>
</dbReference>
<accession>A0A2C5YBV4</accession>
<feature type="region of interest" description="Disordered" evidence="6">
    <location>
        <begin position="222"/>
        <end position="280"/>
    </location>
</feature>
<keyword evidence="8" id="KW-1185">Reference proteome</keyword>
<dbReference type="Proteomes" id="UP000226192">
    <property type="component" value="Unassembled WGS sequence"/>
</dbReference>
<dbReference type="STRING" id="1399860.A0A2C5YBV4"/>
<dbReference type="PANTHER" id="PTHR48068">
    <property type="entry name" value="TAF9 RNA POLYMERASE II, TATA BOX-BINDING PROTEIN (TBP)-ASSOCIATED FACTOR"/>
    <property type="match status" value="1"/>
</dbReference>
<dbReference type="GO" id="GO:0005669">
    <property type="term" value="C:transcription factor TFIID complex"/>
    <property type="evidence" value="ECO:0007669"/>
    <property type="project" value="TreeGrafter"/>
</dbReference>
<evidence type="ECO:0000256" key="5">
    <source>
        <dbReference type="ARBA" id="ARBA00023242"/>
    </source>
</evidence>
<keyword evidence="5" id="KW-0539">Nucleus</keyword>
<dbReference type="CDD" id="cd07979">
    <property type="entry name" value="HFD_TAF9"/>
    <property type="match status" value="1"/>
</dbReference>